<accession>A0ACA9SRJ9</accession>
<gene>
    <name evidence="1" type="ORF">RPERSI_LOCUS33866</name>
</gene>
<organism evidence="1 2">
    <name type="scientific">Racocetra persica</name>
    <dbReference type="NCBI Taxonomy" id="160502"/>
    <lineage>
        <taxon>Eukaryota</taxon>
        <taxon>Fungi</taxon>
        <taxon>Fungi incertae sedis</taxon>
        <taxon>Mucoromycota</taxon>
        <taxon>Glomeromycotina</taxon>
        <taxon>Glomeromycetes</taxon>
        <taxon>Diversisporales</taxon>
        <taxon>Gigasporaceae</taxon>
        <taxon>Racocetra</taxon>
    </lineage>
</organism>
<protein>
    <submittedName>
        <fullName evidence="1">33510_t:CDS:1</fullName>
    </submittedName>
</protein>
<dbReference type="EMBL" id="CAJVQC010148781">
    <property type="protein sequence ID" value="CAG8845888.1"/>
    <property type="molecule type" value="Genomic_DNA"/>
</dbReference>
<comment type="caution">
    <text evidence="1">The sequence shown here is derived from an EMBL/GenBank/DDBJ whole genome shotgun (WGS) entry which is preliminary data.</text>
</comment>
<evidence type="ECO:0000313" key="1">
    <source>
        <dbReference type="EMBL" id="CAG8845888.1"/>
    </source>
</evidence>
<name>A0ACA9SRJ9_9GLOM</name>
<reference evidence="1" key="1">
    <citation type="submission" date="2021-06" db="EMBL/GenBank/DDBJ databases">
        <authorList>
            <person name="Kallberg Y."/>
            <person name="Tangrot J."/>
            <person name="Rosling A."/>
        </authorList>
    </citation>
    <scope>NUCLEOTIDE SEQUENCE</scope>
    <source>
        <strain evidence="1">MA461A</strain>
    </source>
</reference>
<evidence type="ECO:0000313" key="2">
    <source>
        <dbReference type="Proteomes" id="UP000789920"/>
    </source>
</evidence>
<dbReference type="Proteomes" id="UP000789920">
    <property type="component" value="Unassembled WGS sequence"/>
</dbReference>
<sequence>MLPPPFETYNTADKLFQNTQKFANSQGYALVKKKTWKDMHGELKNMTIHCDQGSVYNNPQAQYNNLWYLKVRNAKYNHSPSEDISGYPI</sequence>
<keyword evidence="2" id="KW-1185">Reference proteome</keyword>
<proteinExistence type="predicted"/>
<feature type="non-terminal residue" evidence="1">
    <location>
        <position position="89"/>
    </location>
</feature>